<evidence type="ECO:0000313" key="4">
    <source>
        <dbReference type="WBParaSite" id="OFLC_0000404201-mRNA-1"/>
    </source>
</evidence>
<dbReference type="WBParaSite" id="OFLC_0000404201-mRNA-1">
    <property type="protein sequence ID" value="OFLC_0000404201-mRNA-1"/>
    <property type="gene ID" value="OFLC_0000404201"/>
</dbReference>
<sequence>METSRQIPHLQMELETAVTTEKINNNALREKKKFELYGWLSQKQKQEIRLVSPKCNLEMEFEGISDSEIMNRLLEFFSKLRPREKEKWNEIYKKQCIEWIKTVANDNEITELDFLRIKKDVKEYKAKMSRYKSRLPENERDQINLWQICDDIYHQQIGRSEHDFDVLVEKHLQWLTPEQKKEIRQIKASGESLSAIKQKLLSYIEVMETDKQLHIIEKIKHSCYSWLDDVTSVEERIELENLYYANHSAGKQKVHQYIKRLSPEKQKIVNNDVEFCEQIWHTEDNHRRDHEHHHQQHRRVRSLPLRISAEVNRRNKRNSEHDQKNHFQSYLSWLTDDQRSKLKKMQKENKTKTDLQNEVKKYFLGLTCDKKKKAAVELSKGCIDAFKTVLSGEDMKSLKSMTDAGATLKDLTNKLEGMLKNVTDEKKKKIIGEYLPPCRNIYAEIYGPACPKKF</sequence>
<gene>
    <name evidence="2" type="ORF">OFLC_LOCUS4045</name>
</gene>
<dbReference type="AlphaFoldDB" id="A0A183H981"/>
<reference evidence="4" key="1">
    <citation type="submission" date="2016-06" db="UniProtKB">
        <authorList>
            <consortium name="WormBaseParasite"/>
        </authorList>
    </citation>
    <scope>IDENTIFICATION</scope>
</reference>
<dbReference type="InterPro" id="IPR038289">
    <property type="entry name" value="DVA-1_sf"/>
</dbReference>
<accession>A0A183H981</accession>
<dbReference type="Gene3D" id="1.10.533.30">
    <property type="entry name" value="Nematode polyprotein allergen ABA-1"/>
    <property type="match status" value="3"/>
</dbReference>
<organism evidence="4">
    <name type="scientific">Onchocerca flexuosa</name>
    <dbReference type="NCBI Taxonomy" id="387005"/>
    <lineage>
        <taxon>Eukaryota</taxon>
        <taxon>Metazoa</taxon>
        <taxon>Ecdysozoa</taxon>
        <taxon>Nematoda</taxon>
        <taxon>Chromadorea</taxon>
        <taxon>Rhabditida</taxon>
        <taxon>Spirurina</taxon>
        <taxon>Spiruromorpha</taxon>
        <taxon>Filarioidea</taxon>
        <taxon>Onchocercidae</taxon>
        <taxon>Onchocerca</taxon>
    </lineage>
</organism>
<dbReference type="EMBL" id="UZAJ01002923">
    <property type="protein sequence ID" value="VDO38692.1"/>
    <property type="molecule type" value="Genomic_DNA"/>
</dbReference>
<evidence type="ECO:0000313" key="3">
    <source>
        <dbReference type="Proteomes" id="UP000267606"/>
    </source>
</evidence>
<evidence type="ECO:0000259" key="1">
    <source>
        <dbReference type="Pfam" id="PF16469"/>
    </source>
</evidence>
<protein>
    <submittedName>
        <fullName evidence="4">Polyprotein allergen nematode domain-containing protein</fullName>
    </submittedName>
</protein>
<name>A0A183H981_9BILA</name>
<proteinExistence type="predicted"/>
<feature type="domain" description="Polyprotein allergen nematode" evidence="1">
    <location>
        <begin position="321"/>
        <end position="442"/>
    </location>
</feature>
<dbReference type="Pfam" id="PF16469">
    <property type="entry name" value="NPA"/>
    <property type="match status" value="3"/>
</dbReference>
<keyword evidence="3" id="KW-1185">Reference proteome</keyword>
<dbReference type="Proteomes" id="UP000267606">
    <property type="component" value="Unassembled WGS sequence"/>
</dbReference>
<reference evidence="2 3" key="2">
    <citation type="submission" date="2018-11" db="EMBL/GenBank/DDBJ databases">
        <authorList>
            <consortium name="Pathogen Informatics"/>
        </authorList>
    </citation>
    <scope>NUCLEOTIDE SEQUENCE [LARGE SCALE GENOMIC DNA]</scope>
</reference>
<evidence type="ECO:0000313" key="2">
    <source>
        <dbReference type="EMBL" id="VDO38692.1"/>
    </source>
</evidence>
<feature type="domain" description="Polyprotein allergen nematode" evidence="1">
    <location>
        <begin position="32"/>
        <end position="153"/>
    </location>
</feature>
<feature type="domain" description="Polyprotein allergen nematode" evidence="1">
    <location>
        <begin position="162"/>
        <end position="280"/>
    </location>
</feature>
<dbReference type="InterPro" id="IPR032487">
    <property type="entry name" value="ABA-1_nematode"/>
</dbReference>